<keyword evidence="1" id="KW-1133">Transmembrane helix</keyword>
<dbReference type="RefSeq" id="WP_206542393.1">
    <property type="nucleotide sequence ID" value="NZ_LDTD01000133.1"/>
</dbReference>
<dbReference type="Proteomes" id="UP000072867">
    <property type="component" value="Unassembled WGS sequence"/>
</dbReference>
<organism evidence="2 3">
    <name type="scientific">Sphingomonas sanguinis</name>
    <dbReference type="NCBI Taxonomy" id="33051"/>
    <lineage>
        <taxon>Bacteria</taxon>
        <taxon>Pseudomonadati</taxon>
        <taxon>Pseudomonadota</taxon>
        <taxon>Alphaproteobacteria</taxon>
        <taxon>Sphingomonadales</taxon>
        <taxon>Sphingomonadaceae</taxon>
        <taxon>Sphingomonas</taxon>
    </lineage>
</organism>
<evidence type="ECO:0000256" key="1">
    <source>
        <dbReference type="SAM" id="Phobius"/>
    </source>
</evidence>
<keyword evidence="1" id="KW-0472">Membrane</keyword>
<dbReference type="AlphaFoldDB" id="A0A147HT25"/>
<keyword evidence="1" id="KW-0812">Transmembrane</keyword>
<feature type="transmembrane region" description="Helical" evidence="1">
    <location>
        <begin position="129"/>
        <end position="151"/>
    </location>
</feature>
<name>A0A147HT25_9SPHN</name>
<proteinExistence type="predicted"/>
<protein>
    <submittedName>
        <fullName evidence="2">Uncharacterized protein</fullName>
    </submittedName>
</protein>
<evidence type="ECO:0000313" key="3">
    <source>
        <dbReference type="Proteomes" id="UP000072867"/>
    </source>
</evidence>
<comment type="caution">
    <text evidence="2">The sequence shown here is derived from an EMBL/GenBank/DDBJ whole genome shotgun (WGS) entry which is preliminary data.</text>
</comment>
<reference evidence="2 3" key="1">
    <citation type="journal article" date="2016" name="Front. Microbiol.">
        <title>Genomic Resource of Rice Seed Associated Bacteria.</title>
        <authorList>
            <person name="Midha S."/>
            <person name="Bansal K."/>
            <person name="Sharma S."/>
            <person name="Kumar N."/>
            <person name="Patil P.P."/>
            <person name="Chaudhry V."/>
            <person name="Patil P.B."/>
        </authorList>
    </citation>
    <scope>NUCLEOTIDE SEQUENCE [LARGE SCALE GENOMIC DNA]</scope>
    <source>
        <strain evidence="2 3">NS319</strain>
    </source>
</reference>
<evidence type="ECO:0000313" key="2">
    <source>
        <dbReference type="EMBL" id="KTT68031.1"/>
    </source>
</evidence>
<gene>
    <name evidence="2" type="ORF">NS319_15870</name>
</gene>
<sequence length="168" mass="16167">MAGGITSAPEPTADEKLRALRERTAEASNAGTVSAIATTGHVASAGILAAGAYSAGASGGVTALKCFAGRVAAPIAGAMAGAWLAEQVHADEGAFWVAQQFGAQRIASPGRQAAHVEHQIAHSNTFNGLLAGIAAGIVVGAVVAVSAAAIIGTAGMAAPLVGAAVAFG</sequence>
<accession>A0A147HT25</accession>
<dbReference type="EMBL" id="LDTD01000133">
    <property type="protein sequence ID" value="KTT68031.1"/>
    <property type="molecule type" value="Genomic_DNA"/>
</dbReference>
<feature type="non-terminal residue" evidence="2">
    <location>
        <position position="168"/>
    </location>
</feature>